<dbReference type="Pfam" id="PF17919">
    <property type="entry name" value="RT_RNaseH_2"/>
    <property type="match status" value="1"/>
</dbReference>
<evidence type="ECO:0000313" key="3">
    <source>
        <dbReference type="Proteomes" id="UP000828390"/>
    </source>
</evidence>
<dbReference type="AlphaFoldDB" id="A0A9D4JUV1"/>
<dbReference type="InterPro" id="IPR043502">
    <property type="entry name" value="DNA/RNA_pol_sf"/>
</dbReference>
<name>A0A9D4JUV1_DREPO</name>
<protein>
    <recommendedName>
        <fullName evidence="1">Reverse transcriptase/retrotransposon-derived protein RNase H-like domain-containing protein</fullName>
    </recommendedName>
</protein>
<feature type="domain" description="Reverse transcriptase/retrotransposon-derived protein RNase H-like" evidence="1">
    <location>
        <begin position="19"/>
        <end position="59"/>
    </location>
</feature>
<evidence type="ECO:0000313" key="2">
    <source>
        <dbReference type="EMBL" id="KAH3821373.1"/>
    </source>
</evidence>
<accession>A0A9D4JUV1</accession>
<gene>
    <name evidence="2" type="ORF">DPMN_123137</name>
</gene>
<dbReference type="EMBL" id="JAIWYP010000005">
    <property type="protein sequence ID" value="KAH3821373.1"/>
    <property type="molecule type" value="Genomic_DNA"/>
</dbReference>
<dbReference type="Proteomes" id="UP000828390">
    <property type="component" value="Unassembled WGS sequence"/>
</dbReference>
<dbReference type="SUPFAM" id="SSF56672">
    <property type="entry name" value="DNA/RNA polymerases"/>
    <property type="match status" value="1"/>
</dbReference>
<reference evidence="2" key="2">
    <citation type="submission" date="2020-11" db="EMBL/GenBank/DDBJ databases">
        <authorList>
            <person name="McCartney M.A."/>
            <person name="Auch B."/>
            <person name="Kono T."/>
            <person name="Mallez S."/>
            <person name="Becker A."/>
            <person name="Gohl D.M."/>
            <person name="Silverstein K.A.T."/>
            <person name="Koren S."/>
            <person name="Bechman K.B."/>
            <person name="Herman A."/>
            <person name="Abrahante J.E."/>
            <person name="Garbe J."/>
        </authorList>
    </citation>
    <scope>NUCLEOTIDE SEQUENCE</scope>
    <source>
        <strain evidence="2">Duluth1</strain>
        <tissue evidence="2">Whole animal</tissue>
    </source>
</reference>
<evidence type="ECO:0000259" key="1">
    <source>
        <dbReference type="Pfam" id="PF17919"/>
    </source>
</evidence>
<proteinExistence type="predicted"/>
<sequence length="60" mass="6695">MCDPLRQLTHKDNLFQLPHAHDEALHAIKQAVCNATVLRYFDSKLETTIQCDASDTGLGV</sequence>
<dbReference type="InterPro" id="IPR041577">
    <property type="entry name" value="RT_RNaseH_2"/>
</dbReference>
<dbReference type="PANTHER" id="PTHR37984:SF8">
    <property type="entry name" value="CCHC-TYPE DOMAIN-CONTAINING PROTEIN"/>
    <property type="match status" value="1"/>
</dbReference>
<dbReference type="InterPro" id="IPR043128">
    <property type="entry name" value="Rev_trsase/Diguanyl_cyclase"/>
</dbReference>
<keyword evidence="3" id="KW-1185">Reference proteome</keyword>
<dbReference type="Gene3D" id="3.30.70.270">
    <property type="match status" value="1"/>
</dbReference>
<dbReference type="PANTHER" id="PTHR37984">
    <property type="entry name" value="PROTEIN CBG26694"/>
    <property type="match status" value="1"/>
</dbReference>
<organism evidence="2 3">
    <name type="scientific">Dreissena polymorpha</name>
    <name type="common">Zebra mussel</name>
    <name type="synonym">Mytilus polymorpha</name>
    <dbReference type="NCBI Taxonomy" id="45954"/>
    <lineage>
        <taxon>Eukaryota</taxon>
        <taxon>Metazoa</taxon>
        <taxon>Spiralia</taxon>
        <taxon>Lophotrochozoa</taxon>
        <taxon>Mollusca</taxon>
        <taxon>Bivalvia</taxon>
        <taxon>Autobranchia</taxon>
        <taxon>Heteroconchia</taxon>
        <taxon>Euheterodonta</taxon>
        <taxon>Imparidentia</taxon>
        <taxon>Neoheterodontei</taxon>
        <taxon>Myida</taxon>
        <taxon>Dreissenoidea</taxon>
        <taxon>Dreissenidae</taxon>
        <taxon>Dreissena</taxon>
    </lineage>
</organism>
<reference evidence="2" key="1">
    <citation type="journal article" date="2019" name="bioRxiv">
        <title>The Genome of the Zebra Mussel, Dreissena polymorpha: A Resource for Invasive Species Research.</title>
        <authorList>
            <person name="McCartney M.A."/>
            <person name="Auch B."/>
            <person name="Kono T."/>
            <person name="Mallez S."/>
            <person name="Zhang Y."/>
            <person name="Obille A."/>
            <person name="Becker A."/>
            <person name="Abrahante J.E."/>
            <person name="Garbe J."/>
            <person name="Badalamenti J.P."/>
            <person name="Herman A."/>
            <person name="Mangelson H."/>
            <person name="Liachko I."/>
            <person name="Sullivan S."/>
            <person name="Sone E.D."/>
            <person name="Koren S."/>
            <person name="Silverstein K.A.T."/>
            <person name="Beckman K.B."/>
            <person name="Gohl D.M."/>
        </authorList>
    </citation>
    <scope>NUCLEOTIDE SEQUENCE</scope>
    <source>
        <strain evidence="2">Duluth1</strain>
        <tissue evidence="2">Whole animal</tissue>
    </source>
</reference>
<dbReference type="InterPro" id="IPR050951">
    <property type="entry name" value="Retrovirus_Pol_polyprotein"/>
</dbReference>
<comment type="caution">
    <text evidence="2">The sequence shown here is derived from an EMBL/GenBank/DDBJ whole genome shotgun (WGS) entry which is preliminary data.</text>
</comment>